<evidence type="ECO:0000256" key="1">
    <source>
        <dbReference type="SAM" id="MobiDB-lite"/>
    </source>
</evidence>
<accession>A0A9X0AZ01</accession>
<name>A0A9X0AZ01_9HELO</name>
<gene>
    <name evidence="2" type="ORF">OCU04_001847</name>
</gene>
<comment type="caution">
    <text evidence="2">The sequence shown here is derived from an EMBL/GenBank/DDBJ whole genome shotgun (WGS) entry which is preliminary data.</text>
</comment>
<proteinExistence type="predicted"/>
<evidence type="ECO:0000313" key="2">
    <source>
        <dbReference type="EMBL" id="KAJ8071532.1"/>
    </source>
</evidence>
<feature type="region of interest" description="Disordered" evidence="1">
    <location>
        <begin position="39"/>
        <end position="68"/>
    </location>
</feature>
<evidence type="ECO:0000313" key="3">
    <source>
        <dbReference type="Proteomes" id="UP001152300"/>
    </source>
</evidence>
<organism evidence="2 3">
    <name type="scientific">Sclerotinia nivalis</name>
    <dbReference type="NCBI Taxonomy" id="352851"/>
    <lineage>
        <taxon>Eukaryota</taxon>
        <taxon>Fungi</taxon>
        <taxon>Dikarya</taxon>
        <taxon>Ascomycota</taxon>
        <taxon>Pezizomycotina</taxon>
        <taxon>Leotiomycetes</taxon>
        <taxon>Helotiales</taxon>
        <taxon>Sclerotiniaceae</taxon>
        <taxon>Sclerotinia</taxon>
    </lineage>
</organism>
<dbReference type="Proteomes" id="UP001152300">
    <property type="component" value="Unassembled WGS sequence"/>
</dbReference>
<dbReference type="AlphaFoldDB" id="A0A9X0AZ01"/>
<dbReference type="EMBL" id="JAPEIS010000001">
    <property type="protein sequence ID" value="KAJ8071532.1"/>
    <property type="molecule type" value="Genomic_DNA"/>
</dbReference>
<protein>
    <submittedName>
        <fullName evidence="2">Uncharacterized protein</fullName>
    </submittedName>
</protein>
<sequence length="68" mass="7530">MECGSMRKTQQSHDRGVVAALVTLRGDVHAYTSIRTTTPISRRGVPGMRINRARTLPRPDTRPFGTGH</sequence>
<reference evidence="2" key="1">
    <citation type="submission" date="2022-11" db="EMBL/GenBank/DDBJ databases">
        <title>Genome Resource of Sclerotinia nivalis Strain SnTB1, a Plant Pathogen Isolated from American Ginseng.</title>
        <authorList>
            <person name="Fan S."/>
        </authorList>
    </citation>
    <scope>NUCLEOTIDE SEQUENCE</scope>
    <source>
        <strain evidence="2">SnTB1</strain>
    </source>
</reference>
<keyword evidence="3" id="KW-1185">Reference proteome</keyword>